<sequence length="72" mass="8665">MINLSILSLNKKFMPNYLLEKQEILPRFENLNEEEQSAYELDINTLNQLLSNQNFEIDKDEEYRVKVNMLLE</sequence>
<dbReference type="RefSeq" id="WP_185494520.1">
    <property type="nucleotide sequence ID" value="NZ_JAARUV010000001.1"/>
</dbReference>
<name>A0A7X0XPZ2_9LIST</name>
<evidence type="ECO:0000313" key="2">
    <source>
        <dbReference type="Proteomes" id="UP000547643"/>
    </source>
</evidence>
<proteinExistence type="predicted"/>
<dbReference type="EMBL" id="JAARUV010000001">
    <property type="protein sequence ID" value="MBC1778117.1"/>
    <property type="molecule type" value="Genomic_DNA"/>
</dbReference>
<gene>
    <name evidence="1" type="ORF">HCA46_04640</name>
</gene>
<reference evidence="1 2" key="1">
    <citation type="submission" date="2020-03" db="EMBL/GenBank/DDBJ databases">
        <title>Soil Listeria distribution.</title>
        <authorList>
            <person name="Liao J."/>
            <person name="Wiedmann M."/>
        </authorList>
    </citation>
    <scope>NUCLEOTIDE SEQUENCE [LARGE SCALE GENOMIC DNA]</scope>
    <source>
        <strain evidence="1 2">FSL L7-1017</strain>
    </source>
</reference>
<accession>A0A7X0XPZ2</accession>
<dbReference type="Proteomes" id="UP000547643">
    <property type="component" value="Unassembled WGS sequence"/>
</dbReference>
<comment type="caution">
    <text evidence="1">The sequence shown here is derived from an EMBL/GenBank/DDBJ whole genome shotgun (WGS) entry which is preliminary data.</text>
</comment>
<protein>
    <submittedName>
        <fullName evidence="1">Uncharacterized protein</fullName>
    </submittedName>
</protein>
<organism evidence="1 2">
    <name type="scientific">Listeria booriae</name>
    <dbReference type="NCBI Taxonomy" id="1552123"/>
    <lineage>
        <taxon>Bacteria</taxon>
        <taxon>Bacillati</taxon>
        <taxon>Bacillota</taxon>
        <taxon>Bacilli</taxon>
        <taxon>Bacillales</taxon>
        <taxon>Listeriaceae</taxon>
        <taxon>Listeria</taxon>
    </lineage>
</organism>
<dbReference type="AlphaFoldDB" id="A0A7X0XPZ2"/>
<evidence type="ECO:0000313" key="1">
    <source>
        <dbReference type="EMBL" id="MBC1778117.1"/>
    </source>
</evidence>